<comment type="caution">
    <text evidence="2">The sequence shown here is derived from an EMBL/GenBank/DDBJ whole genome shotgun (WGS) entry which is preliminary data.</text>
</comment>
<dbReference type="EMBL" id="SPHZ02000009">
    <property type="protein sequence ID" value="KAF0899940.1"/>
    <property type="molecule type" value="Genomic_DNA"/>
</dbReference>
<evidence type="ECO:0000313" key="4">
    <source>
        <dbReference type="Proteomes" id="UP000479710"/>
    </source>
</evidence>
<dbReference type="AlphaFoldDB" id="A0A6G1CHG6"/>
<gene>
    <name evidence="2" type="ORF">E2562_025498</name>
    <name evidence="3" type="ORF">E2562_025500</name>
</gene>
<keyword evidence="4" id="KW-1185">Reference proteome</keyword>
<feature type="compositionally biased region" description="Basic and acidic residues" evidence="1">
    <location>
        <begin position="31"/>
        <end position="49"/>
    </location>
</feature>
<dbReference type="Proteomes" id="UP000479710">
    <property type="component" value="Unassembled WGS sequence"/>
</dbReference>
<accession>A0A6G1CHG6</accession>
<evidence type="ECO:0000313" key="3">
    <source>
        <dbReference type="EMBL" id="KAF0899940.1"/>
    </source>
</evidence>
<reference evidence="2 4" key="1">
    <citation type="submission" date="2019-11" db="EMBL/GenBank/DDBJ databases">
        <title>Whole genome sequence of Oryza granulata.</title>
        <authorList>
            <person name="Li W."/>
        </authorList>
    </citation>
    <scope>NUCLEOTIDE SEQUENCE [LARGE SCALE GENOMIC DNA]</scope>
    <source>
        <strain evidence="4">cv. Menghai</strain>
        <tissue evidence="2">Leaf</tissue>
    </source>
</reference>
<proteinExistence type="predicted"/>
<protein>
    <submittedName>
        <fullName evidence="2">Uncharacterized protein</fullName>
    </submittedName>
</protein>
<name>A0A6G1CHG6_9ORYZ</name>
<evidence type="ECO:0000313" key="2">
    <source>
        <dbReference type="EMBL" id="KAF0899938.1"/>
    </source>
</evidence>
<dbReference type="EMBL" id="SPHZ02000009">
    <property type="protein sequence ID" value="KAF0899938.1"/>
    <property type="molecule type" value="Genomic_DNA"/>
</dbReference>
<feature type="region of interest" description="Disordered" evidence="1">
    <location>
        <begin position="1"/>
        <end position="58"/>
    </location>
</feature>
<sequence>MHAQGLAANTFDGKKRRGLPGWYGLAPRSVGPRDRREPRRQAWEAEAQQHRMGSAHGGWACTAVTGRAAG</sequence>
<evidence type="ECO:0000256" key="1">
    <source>
        <dbReference type="SAM" id="MobiDB-lite"/>
    </source>
</evidence>
<organism evidence="2 4">
    <name type="scientific">Oryza meyeriana var. granulata</name>
    <dbReference type="NCBI Taxonomy" id="110450"/>
    <lineage>
        <taxon>Eukaryota</taxon>
        <taxon>Viridiplantae</taxon>
        <taxon>Streptophyta</taxon>
        <taxon>Embryophyta</taxon>
        <taxon>Tracheophyta</taxon>
        <taxon>Spermatophyta</taxon>
        <taxon>Magnoliopsida</taxon>
        <taxon>Liliopsida</taxon>
        <taxon>Poales</taxon>
        <taxon>Poaceae</taxon>
        <taxon>BOP clade</taxon>
        <taxon>Oryzoideae</taxon>
        <taxon>Oryzeae</taxon>
        <taxon>Oryzinae</taxon>
        <taxon>Oryza</taxon>
        <taxon>Oryza meyeriana</taxon>
    </lineage>
</organism>